<dbReference type="Gene3D" id="3.30.2130.30">
    <property type="match status" value="1"/>
</dbReference>
<dbReference type="PROSITE" id="PS00092">
    <property type="entry name" value="N6_MTASE"/>
    <property type="match status" value="1"/>
</dbReference>
<dbReference type="InterPro" id="IPR029063">
    <property type="entry name" value="SAM-dependent_MTases_sf"/>
</dbReference>
<dbReference type="Proteomes" id="UP000886101">
    <property type="component" value="Unassembled WGS sequence"/>
</dbReference>
<dbReference type="Pfam" id="PF01170">
    <property type="entry name" value="UPF0020"/>
    <property type="match status" value="1"/>
</dbReference>
<dbReference type="InterPro" id="IPR004114">
    <property type="entry name" value="THUMP_dom"/>
</dbReference>
<organism evidence="6">
    <name type="scientific">Thermodesulfatator atlanticus</name>
    <dbReference type="NCBI Taxonomy" id="501497"/>
    <lineage>
        <taxon>Bacteria</taxon>
        <taxon>Pseudomonadati</taxon>
        <taxon>Thermodesulfobacteriota</taxon>
        <taxon>Thermodesulfobacteria</taxon>
        <taxon>Thermodesulfobacteriales</taxon>
        <taxon>Thermodesulfatatoraceae</taxon>
        <taxon>Thermodesulfatator</taxon>
    </lineage>
</organism>
<name>A0A7V5P135_9BACT</name>
<sequence>MLAGSAGPQEKGTEKKIAEFFAVSPPGLEGLLEDELKALGIPFRREEGGLSFTGTWREMARVNLWSRVASRVLMRWARFRTDSFPELERRTRALPWERYLPPDWEIRFRVTSYRSRLYHEGAIRERLERVVRERLGRVDLTGSKGKIVVVVRLVKDVCTISIDTSGGDLFRRGYKVAPGPAALRENLAAALVLSSGWRPGQPLLDPFCGTGTIPAEAAMIAAGRAPGLFRRFPFEDWPDFDPGLWEELREEARAREESPPDRPLIFAGDASKESLEATRENLKAAGLEAWIKIFRTRLEDLKPPTPSPGFLVTDPPYGKRLKLRNLQNLYRLLGKVLRERFQGWHLTLIFPRARRKEFEALTGLRLQSLLVTEHGGLPCAFLSQRIPG</sequence>
<evidence type="ECO:0000259" key="4">
    <source>
        <dbReference type="Pfam" id="PF02926"/>
    </source>
</evidence>
<dbReference type="EMBL" id="DROK01000256">
    <property type="protein sequence ID" value="HHI97908.1"/>
    <property type="molecule type" value="Genomic_DNA"/>
</dbReference>
<gene>
    <name evidence="6" type="ORF">ENJ96_08670</name>
</gene>
<evidence type="ECO:0000256" key="2">
    <source>
        <dbReference type="ARBA" id="ARBA00022679"/>
    </source>
</evidence>
<evidence type="ECO:0000259" key="3">
    <source>
        <dbReference type="Pfam" id="PF01170"/>
    </source>
</evidence>
<feature type="domain" description="RlmL ferredoxin-like" evidence="5">
    <location>
        <begin position="19"/>
        <end position="73"/>
    </location>
</feature>
<evidence type="ECO:0000259" key="5">
    <source>
        <dbReference type="Pfam" id="PF22020"/>
    </source>
</evidence>
<feature type="domain" description="THUMP" evidence="4">
    <location>
        <begin position="83"/>
        <end position="163"/>
    </location>
</feature>
<evidence type="ECO:0000313" key="6">
    <source>
        <dbReference type="EMBL" id="HHI97908.1"/>
    </source>
</evidence>
<protein>
    <submittedName>
        <fullName evidence="6">Class I SAM-dependent RNA methyltransferase</fullName>
    </submittedName>
</protein>
<evidence type="ECO:0000256" key="1">
    <source>
        <dbReference type="ARBA" id="ARBA00022603"/>
    </source>
</evidence>
<reference evidence="6" key="1">
    <citation type="journal article" date="2020" name="mSystems">
        <title>Genome- and Community-Level Interaction Insights into Carbon Utilization and Element Cycling Functions of Hydrothermarchaeota in Hydrothermal Sediment.</title>
        <authorList>
            <person name="Zhou Z."/>
            <person name="Liu Y."/>
            <person name="Xu W."/>
            <person name="Pan J."/>
            <person name="Luo Z.H."/>
            <person name="Li M."/>
        </authorList>
    </citation>
    <scope>NUCLEOTIDE SEQUENCE [LARGE SCALE GENOMIC DNA]</scope>
    <source>
        <strain evidence="6">HyVt-533</strain>
    </source>
</reference>
<dbReference type="Pfam" id="PF22020">
    <property type="entry name" value="RlmL_1st"/>
    <property type="match status" value="1"/>
</dbReference>
<keyword evidence="2" id="KW-0808">Transferase</keyword>
<dbReference type="AlphaFoldDB" id="A0A7V5P135"/>
<dbReference type="Gene3D" id="3.40.50.150">
    <property type="entry name" value="Vaccinia Virus protein VP39"/>
    <property type="match status" value="1"/>
</dbReference>
<dbReference type="Pfam" id="PF02926">
    <property type="entry name" value="THUMP"/>
    <property type="match status" value="1"/>
</dbReference>
<dbReference type="CDD" id="cd11715">
    <property type="entry name" value="THUMP_AdoMetMT"/>
    <property type="match status" value="1"/>
</dbReference>
<dbReference type="GO" id="GO:0008990">
    <property type="term" value="F:rRNA (guanine-N2-)-methyltransferase activity"/>
    <property type="evidence" value="ECO:0007669"/>
    <property type="project" value="TreeGrafter"/>
</dbReference>
<dbReference type="PANTHER" id="PTHR47313">
    <property type="entry name" value="RIBOSOMAL RNA LARGE SUBUNIT METHYLTRANSFERASE K/L"/>
    <property type="match status" value="1"/>
</dbReference>
<keyword evidence="1 6" id="KW-0489">Methyltransferase</keyword>
<dbReference type="InterPro" id="IPR054170">
    <property type="entry name" value="RlmL_1st"/>
</dbReference>
<dbReference type="InterPro" id="IPR000241">
    <property type="entry name" value="RlmKL-like_Mtase"/>
</dbReference>
<dbReference type="GO" id="GO:0003723">
    <property type="term" value="F:RNA binding"/>
    <property type="evidence" value="ECO:0007669"/>
    <property type="project" value="InterPro"/>
</dbReference>
<dbReference type="InterPro" id="IPR002052">
    <property type="entry name" value="DNA_methylase_N6_adenine_CS"/>
</dbReference>
<dbReference type="GO" id="GO:0070043">
    <property type="term" value="F:rRNA (guanine-N7-)-methyltransferase activity"/>
    <property type="evidence" value="ECO:0007669"/>
    <property type="project" value="TreeGrafter"/>
</dbReference>
<comment type="caution">
    <text evidence="6">The sequence shown here is derived from an EMBL/GenBank/DDBJ whole genome shotgun (WGS) entry which is preliminary data.</text>
</comment>
<dbReference type="SUPFAM" id="SSF53335">
    <property type="entry name" value="S-adenosyl-L-methionine-dependent methyltransferases"/>
    <property type="match status" value="1"/>
</dbReference>
<dbReference type="PANTHER" id="PTHR47313:SF1">
    <property type="entry name" value="RIBOSOMAL RNA LARGE SUBUNIT METHYLTRANSFERASE K_L"/>
    <property type="match status" value="1"/>
</dbReference>
<accession>A0A7V5P135</accession>
<feature type="domain" description="Ribosomal RNA large subunit methyltransferase K/L-like methyltransferase" evidence="3">
    <location>
        <begin position="172"/>
        <end position="349"/>
    </location>
</feature>
<proteinExistence type="predicted"/>